<comment type="caution">
    <text evidence="2">The sequence shown here is derived from an EMBL/GenBank/DDBJ whole genome shotgun (WGS) entry which is preliminary data.</text>
</comment>
<dbReference type="AlphaFoldDB" id="A0A1R3ILA1"/>
<gene>
    <name evidence="2" type="ORF">COLO4_22598</name>
</gene>
<keyword evidence="3" id="KW-1185">Reference proteome</keyword>
<sequence length="112" mass="12247">MGKSSSGGLDNRQNNRDLTPTTTSAPTSKAKQRLLCFLCHEPHKSGQSYDRHGRHRPFYHPEEAKRCGLKVDKECGQMKAVNSAASTICGSAKRVMTKLGLWEGSVDLTVSA</sequence>
<dbReference type="Proteomes" id="UP000187203">
    <property type="component" value="Unassembled WGS sequence"/>
</dbReference>
<feature type="region of interest" description="Disordered" evidence="1">
    <location>
        <begin position="1"/>
        <end position="28"/>
    </location>
</feature>
<protein>
    <submittedName>
        <fullName evidence="2">Uncharacterized protein</fullName>
    </submittedName>
</protein>
<evidence type="ECO:0000313" key="3">
    <source>
        <dbReference type="Proteomes" id="UP000187203"/>
    </source>
</evidence>
<dbReference type="EMBL" id="AWUE01017993">
    <property type="protein sequence ID" value="OMO83321.1"/>
    <property type="molecule type" value="Genomic_DNA"/>
</dbReference>
<reference evidence="3" key="1">
    <citation type="submission" date="2013-09" db="EMBL/GenBank/DDBJ databases">
        <title>Corchorus olitorius genome sequencing.</title>
        <authorList>
            <person name="Alam M."/>
            <person name="Haque M.S."/>
            <person name="Islam M.S."/>
            <person name="Emdad E.M."/>
            <person name="Islam M.M."/>
            <person name="Ahmed B."/>
            <person name="Halim A."/>
            <person name="Hossen Q.M.M."/>
            <person name="Hossain M.Z."/>
            <person name="Ahmed R."/>
            <person name="Khan M.M."/>
            <person name="Islam R."/>
            <person name="Rashid M.M."/>
            <person name="Khan S.A."/>
            <person name="Rahman M.S."/>
            <person name="Alam M."/>
            <person name="Yahiya A.S."/>
            <person name="Khan M.S."/>
            <person name="Azam M.S."/>
            <person name="Haque T."/>
            <person name="Lashkar M.Z.H."/>
            <person name="Akhand A.I."/>
            <person name="Morshed G."/>
            <person name="Roy S."/>
            <person name="Uddin K.S."/>
            <person name="Rabeya T."/>
            <person name="Hossain A.S."/>
            <person name="Chowdhury A."/>
            <person name="Snigdha A.R."/>
            <person name="Mortoza M.S."/>
            <person name="Matin S.A."/>
            <person name="Hoque S.M.E."/>
            <person name="Islam M.K."/>
            <person name="Roy D.K."/>
            <person name="Haider R."/>
            <person name="Moosa M.M."/>
            <person name="Elias S.M."/>
            <person name="Hasan A.M."/>
            <person name="Jahan S."/>
            <person name="Shafiuddin M."/>
            <person name="Mahmood N."/>
            <person name="Shommy N.S."/>
        </authorList>
    </citation>
    <scope>NUCLEOTIDE SEQUENCE [LARGE SCALE GENOMIC DNA]</scope>
    <source>
        <strain evidence="3">cv. O-4</strain>
    </source>
</reference>
<accession>A0A1R3ILA1</accession>
<organism evidence="2 3">
    <name type="scientific">Corchorus olitorius</name>
    <dbReference type="NCBI Taxonomy" id="93759"/>
    <lineage>
        <taxon>Eukaryota</taxon>
        <taxon>Viridiplantae</taxon>
        <taxon>Streptophyta</taxon>
        <taxon>Embryophyta</taxon>
        <taxon>Tracheophyta</taxon>
        <taxon>Spermatophyta</taxon>
        <taxon>Magnoliopsida</taxon>
        <taxon>eudicotyledons</taxon>
        <taxon>Gunneridae</taxon>
        <taxon>Pentapetalae</taxon>
        <taxon>rosids</taxon>
        <taxon>malvids</taxon>
        <taxon>Malvales</taxon>
        <taxon>Malvaceae</taxon>
        <taxon>Grewioideae</taxon>
        <taxon>Apeibeae</taxon>
        <taxon>Corchorus</taxon>
    </lineage>
</organism>
<feature type="compositionally biased region" description="Low complexity" evidence="1">
    <location>
        <begin position="19"/>
        <end position="28"/>
    </location>
</feature>
<evidence type="ECO:0000256" key="1">
    <source>
        <dbReference type="SAM" id="MobiDB-lite"/>
    </source>
</evidence>
<name>A0A1R3ILA1_9ROSI</name>
<evidence type="ECO:0000313" key="2">
    <source>
        <dbReference type="EMBL" id="OMO83321.1"/>
    </source>
</evidence>
<feature type="compositionally biased region" description="Polar residues" evidence="1">
    <location>
        <begin position="1"/>
        <end position="18"/>
    </location>
</feature>
<dbReference type="OrthoDB" id="1001751at2759"/>
<proteinExistence type="predicted"/>